<accession>A0A835XEP9</accession>
<dbReference type="AlphaFoldDB" id="A0A835XEP9"/>
<feature type="region of interest" description="Disordered" evidence="1">
    <location>
        <begin position="1"/>
        <end position="33"/>
    </location>
</feature>
<evidence type="ECO:0000313" key="2">
    <source>
        <dbReference type="EMBL" id="KAG2482688.1"/>
    </source>
</evidence>
<dbReference type="EMBL" id="JAEHOE010000207">
    <property type="protein sequence ID" value="KAG2482688.1"/>
    <property type="molecule type" value="Genomic_DNA"/>
</dbReference>
<keyword evidence="3" id="KW-1185">Reference proteome</keyword>
<organism evidence="2 3">
    <name type="scientific">Edaphochlamys debaryana</name>
    <dbReference type="NCBI Taxonomy" id="47281"/>
    <lineage>
        <taxon>Eukaryota</taxon>
        <taxon>Viridiplantae</taxon>
        <taxon>Chlorophyta</taxon>
        <taxon>core chlorophytes</taxon>
        <taxon>Chlorophyceae</taxon>
        <taxon>CS clade</taxon>
        <taxon>Chlamydomonadales</taxon>
        <taxon>Chlamydomonadales incertae sedis</taxon>
        <taxon>Edaphochlamys</taxon>
    </lineage>
</organism>
<gene>
    <name evidence="2" type="ORF">HYH03_018394</name>
</gene>
<name>A0A835XEP9_9CHLO</name>
<sequence length="426" mass="45007">MKGVFTKLGSMTKRGPSADGAEPRNERTSSQTGAPLNLVEREVMKLKAAEDARKTREARLAGLKPYCLDTTIVEALSTGSESLEDKLAVFKLLKSCRLQNIALAAFVKEKTPDLPFLQALRSQKLIDEHCFAYTELFDANGVDLPGQDLPFGLAKMIQFGIQNAILECDLAATYINWEKYSAEDFCALVESRCRWVAANLYAGRAQAPAAWLNLRDFAAAMQSAPARVLSLVEHAAKMDPAYRPRGIIVSETAAGHFPHEAAPCVASVRFVMEACGWVDGALLVHGAAGTGLAHATVLECLASGCSGVVATLAEEVEPGSSSAANALLDWGNLARLGNKHVAEAFDLGALRGAAREVAAVVERSRQAALEAAAKAAEAKAAGVDGGRGSGGSAPKLAHVEPLTSSPPKPHAHPHEAHKQPLIPGHA</sequence>
<evidence type="ECO:0000256" key="1">
    <source>
        <dbReference type="SAM" id="MobiDB-lite"/>
    </source>
</evidence>
<feature type="region of interest" description="Disordered" evidence="1">
    <location>
        <begin position="380"/>
        <end position="426"/>
    </location>
</feature>
<proteinExistence type="predicted"/>
<dbReference type="OrthoDB" id="5952569at2759"/>
<protein>
    <submittedName>
        <fullName evidence="2">Uncharacterized protein</fullName>
    </submittedName>
</protein>
<evidence type="ECO:0000313" key="3">
    <source>
        <dbReference type="Proteomes" id="UP000612055"/>
    </source>
</evidence>
<reference evidence="2" key="1">
    <citation type="journal article" date="2020" name="bioRxiv">
        <title>Comparative genomics of Chlamydomonas.</title>
        <authorList>
            <person name="Craig R.J."/>
            <person name="Hasan A.R."/>
            <person name="Ness R.W."/>
            <person name="Keightley P.D."/>
        </authorList>
    </citation>
    <scope>NUCLEOTIDE SEQUENCE</scope>
    <source>
        <strain evidence="2">CCAP 11/70</strain>
    </source>
</reference>
<comment type="caution">
    <text evidence="2">The sequence shown here is derived from an EMBL/GenBank/DDBJ whole genome shotgun (WGS) entry which is preliminary data.</text>
</comment>
<dbReference type="Proteomes" id="UP000612055">
    <property type="component" value="Unassembled WGS sequence"/>
</dbReference>